<dbReference type="RefSeq" id="WP_345103633.1">
    <property type="nucleotide sequence ID" value="NZ_BAABCV010000006.1"/>
</dbReference>
<gene>
    <name evidence="2" type="ORF">GCM10022392_20380</name>
</gene>
<dbReference type="InterPro" id="IPR038636">
    <property type="entry name" value="Wzi_sf"/>
</dbReference>
<accession>A0ABP7WU62</accession>
<keyword evidence="1" id="KW-0732">Signal</keyword>
<dbReference type="Gene3D" id="2.40.160.130">
    <property type="entry name" value="Capsule assembly protein Wzi"/>
    <property type="match status" value="1"/>
</dbReference>
<evidence type="ECO:0000313" key="2">
    <source>
        <dbReference type="EMBL" id="GAA4096922.1"/>
    </source>
</evidence>
<proteinExistence type="predicted"/>
<feature type="signal peptide" evidence="1">
    <location>
        <begin position="1"/>
        <end position="21"/>
    </location>
</feature>
<comment type="caution">
    <text evidence="2">The sequence shown here is derived from an EMBL/GenBank/DDBJ whole genome shotgun (WGS) entry which is preliminary data.</text>
</comment>
<dbReference type="Pfam" id="PF14052">
    <property type="entry name" value="Caps_assemb_Wzi"/>
    <property type="match status" value="1"/>
</dbReference>
<dbReference type="EMBL" id="BAABCV010000006">
    <property type="protein sequence ID" value="GAA4096922.1"/>
    <property type="molecule type" value="Genomic_DNA"/>
</dbReference>
<reference evidence="3" key="1">
    <citation type="journal article" date="2019" name="Int. J. Syst. Evol. Microbiol.">
        <title>The Global Catalogue of Microorganisms (GCM) 10K type strain sequencing project: providing services to taxonomists for standard genome sequencing and annotation.</title>
        <authorList>
            <consortium name="The Broad Institute Genomics Platform"/>
            <consortium name="The Broad Institute Genome Sequencing Center for Infectious Disease"/>
            <person name="Wu L."/>
            <person name="Ma J."/>
        </authorList>
    </citation>
    <scope>NUCLEOTIDE SEQUENCE [LARGE SCALE GENOMIC DNA]</scope>
    <source>
        <strain evidence="3">JCM 17085</strain>
    </source>
</reference>
<evidence type="ECO:0008006" key="4">
    <source>
        <dbReference type="Google" id="ProtNLM"/>
    </source>
</evidence>
<sequence length="562" mass="63280">MKRIFFLVGVIYIVSCFKAFAQSVPVGTPILDDYYRRGQLIGKIDSNLSFTIRPLNRENLDVADVFDPDSILKSSRGNSGTQTIFANGHGLFQILPLTWQQQFNAHHPYGWNDEAMIPAKGYQTMVSGGVYFKIGPLSIQLRPEYVYAANLPFEGFASVGRSASEIGSYNSYFNDIDAPERFGNNPYHKWFWGQSNIKLTFGPVEAGVSNESLWWGPGIQNALIISNSAPGFKHITVNTSHPINIYIGHFEAQIIASRLEGSGFPPLMDGTIGYQPKNSDWRYYTGFNINYHPKWIPGLTLGLTRTFDAYEKDVSGFKGYVPFFTAYSKVSTSGLDSGTGDPFPRDQLTSIYARWLFTKAAAEVYFEYGLNDNAYNLNDFIGAPQHSRAYIAGFRKLVPIAGNKNQGILFGSEITQLSQSIDRIVRSAGGWYTHSQVKHGQTNMGQMLGAGTGSGGNLQSVEMSWVSGLKKIGFQFDRYEHAVDFSEEYFPGINNNSRKWVDFGLSLKGEWDYKNFLFNVKLEQIKSLNYEWILKDYTADQYYIPHNTVLNFHGELGITYRF</sequence>
<dbReference type="InterPro" id="IPR026950">
    <property type="entry name" value="Caps_assemb_Wzi"/>
</dbReference>
<evidence type="ECO:0000256" key="1">
    <source>
        <dbReference type="SAM" id="SignalP"/>
    </source>
</evidence>
<keyword evidence="3" id="KW-1185">Reference proteome</keyword>
<name>A0ABP7WU62_9SPHI</name>
<protein>
    <recommendedName>
        <fullName evidence="4">Capsule assembly protein Wzi</fullName>
    </recommendedName>
</protein>
<dbReference type="Proteomes" id="UP001500841">
    <property type="component" value="Unassembled WGS sequence"/>
</dbReference>
<feature type="chain" id="PRO_5046534673" description="Capsule assembly protein Wzi" evidence="1">
    <location>
        <begin position="22"/>
        <end position="562"/>
    </location>
</feature>
<organism evidence="2 3">
    <name type="scientific">Mucilaginibacter panaciglaebae</name>
    <dbReference type="NCBI Taxonomy" id="502331"/>
    <lineage>
        <taxon>Bacteria</taxon>
        <taxon>Pseudomonadati</taxon>
        <taxon>Bacteroidota</taxon>
        <taxon>Sphingobacteriia</taxon>
        <taxon>Sphingobacteriales</taxon>
        <taxon>Sphingobacteriaceae</taxon>
        <taxon>Mucilaginibacter</taxon>
    </lineage>
</organism>
<evidence type="ECO:0000313" key="3">
    <source>
        <dbReference type="Proteomes" id="UP001500841"/>
    </source>
</evidence>